<dbReference type="AlphaFoldDB" id="A0A563VXW7"/>
<gene>
    <name evidence="2" type="ORF">H1P_4250007</name>
</gene>
<dbReference type="GO" id="GO:0016151">
    <property type="term" value="F:nickel cation binding"/>
    <property type="evidence" value="ECO:0007669"/>
    <property type="project" value="InterPro"/>
</dbReference>
<dbReference type="Pfam" id="PF05194">
    <property type="entry name" value="UreE_C"/>
    <property type="match status" value="1"/>
</dbReference>
<reference evidence="2 3" key="1">
    <citation type="submission" date="2019-01" db="EMBL/GenBank/DDBJ databases">
        <authorList>
            <person name="Brito A."/>
        </authorList>
    </citation>
    <scope>NUCLEOTIDE SEQUENCE [LARGE SCALE GENOMIC DNA]</scope>
    <source>
        <strain evidence="2">1</strain>
    </source>
</reference>
<evidence type="ECO:0000259" key="1">
    <source>
        <dbReference type="Pfam" id="PF05194"/>
    </source>
</evidence>
<dbReference type="Gene3D" id="3.30.70.790">
    <property type="entry name" value="UreE, C-terminal domain"/>
    <property type="match status" value="1"/>
</dbReference>
<organism evidence="2 3">
    <name type="scientific">Hyella patelloides LEGE 07179</name>
    <dbReference type="NCBI Taxonomy" id="945734"/>
    <lineage>
        <taxon>Bacteria</taxon>
        <taxon>Bacillati</taxon>
        <taxon>Cyanobacteriota</taxon>
        <taxon>Cyanophyceae</taxon>
        <taxon>Pleurocapsales</taxon>
        <taxon>Hyellaceae</taxon>
        <taxon>Hyella</taxon>
    </lineage>
</organism>
<accession>A0A563VXW7</accession>
<dbReference type="Proteomes" id="UP000320055">
    <property type="component" value="Unassembled WGS sequence"/>
</dbReference>
<sequence length="170" mass="19226">MTEVAEVYLGNLAQDNLLAQKVDKARESERLLEVNLQKSDRHKGRIFTQSTSGIALGIIKSRELKLQDGDVFQTTAGNLLLIRLEAETLMVLHFAEAINSHSAMKLVRLGHLLGNQHYPIKIEGHKIYVRLTTDKKVIIKMIEELNLSGLTIGWEQVSAFKDMINHSHHH</sequence>
<dbReference type="OrthoDB" id="3394858at2"/>
<name>A0A563VXW7_9CYAN</name>
<dbReference type="SUPFAM" id="SSF69737">
    <property type="entry name" value="Urease metallochaperone UreE, C-terminal domain"/>
    <property type="match status" value="1"/>
</dbReference>
<dbReference type="InterPro" id="IPR007864">
    <property type="entry name" value="UreE_C_dom"/>
</dbReference>
<proteinExistence type="predicted"/>
<keyword evidence="3" id="KW-1185">Reference proteome</keyword>
<evidence type="ECO:0000313" key="2">
    <source>
        <dbReference type="EMBL" id="VEP16260.1"/>
    </source>
</evidence>
<dbReference type="InterPro" id="IPR036118">
    <property type="entry name" value="UreE_N_sf"/>
</dbReference>
<dbReference type="GO" id="GO:0065003">
    <property type="term" value="P:protein-containing complex assembly"/>
    <property type="evidence" value="ECO:0007669"/>
    <property type="project" value="InterPro"/>
</dbReference>
<feature type="domain" description="Urease accessory protein UreE C-terminal" evidence="1">
    <location>
        <begin position="98"/>
        <end position="147"/>
    </location>
</feature>
<dbReference type="RefSeq" id="WP_144875106.1">
    <property type="nucleotide sequence ID" value="NZ_LR214161.1"/>
</dbReference>
<evidence type="ECO:0000313" key="3">
    <source>
        <dbReference type="Proteomes" id="UP000320055"/>
    </source>
</evidence>
<dbReference type="SUPFAM" id="SSF69287">
    <property type="entry name" value="Urease metallochaperone UreE, N-terminal domain"/>
    <property type="match status" value="1"/>
</dbReference>
<dbReference type="EMBL" id="CAACVJ010000363">
    <property type="protein sequence ID" value="VEP16260.1"/>
    <property type="molecule type" value="Genomic_DNA"/>
</dbReference>
<protein>
    <submittedName>
        <fullName evidence="2">Urease accessory protein UreE</fullName>
    </submittedName>
</protein>
<dbReference type="Gene3D" id="2.60.260.20">
    <property type="entry name" value="Urease metallochaperone UreE, N-terminal domain"/>
    <property type="match status" value="1"/>
</dbReference>
<dbReference type="GO" id="GO:0019627">
    <property type="term" value="P:urea metabolic process"/>
    <property type="evidence" value="ECO:0007669"/>
    <property type="project" value="InterPro"/>
</dbReference>